<dbReference type="Gene3D" id="1.10.10.1100">
    <property type="entry name" value="BFD-like [2Fe-2S]-binding domain"/>
    <property type="match status" value="1"/>
</dbReference>
<dbReference type="InterPro" id="IPR007419">
    <property type="entry name" value="BFD-like_2Fe2S-bd_dom"/>
</dbReference>
<dbReference type="EMBL" id="CP154858">
    <property type="protein sequence ID" value="XDT70847.1"/>
    <property type="molecule type" value="Genomic_DNA"/>
</dbReference>
<dbReference type="Pfam" id="PF04324">
    <property type="entry name" value="Fer2_BFD"/>
    <property type="match status" value="1"/>
</dbReference>
<accession>A0AB39USD9</accession>
<sequence length="66" mass="7004">MSLLAGRPLSGGAGQGRTVCACFGVGEQRILALREDGVTQVEEICQRTQAGTNCGSCLPEIRRLLR</sequence>
<gene>
    <name evidence="2" type="ORF">AAIA72_08460</name>
</gene>
<proteinExistence type="predicted"/>
<dbReference type="AlphaFoldDB" id="A0AB39USD9"/>
<evidence type="ECO:0000313" key="2">
    <source>
        <dbReference type="EMBL" id="XDT70847.1"/>
    </source>
</evidence>
<reference evidence="2" key="1">
    <citation type="submission" date="2024-05" db="EMBL/GenBank/DDBJ databases">
        <title>Genome sequencing of novel strain.</title>
        <authorList>
            <person name="Ganbat D."/>
            <person name="Ganbat S."/>
            <person name="Lee S.-J."/>
        </authorList>
    </citation>
    <scope>NUCLEOTIDE SEQUENCE</scope>
    <source>
        <strain evidence="2">SMD15-11</strain>
    </source>
</reference>
<dbReference type="RefSeq" id="WP_369599888.1">
    <property type="nucleotide sequence ID" value="NZ_CP154858.1"/>
</dbReference>
<name>A0AB39USD9_9GAMM</name>
<dbReference type="InterPro" id="IPR041854">
    <property type="entry name" value="BFD-like_2Fe2S-bd_dom_sf"/>
</dbReference>
<protein>
    <submittedName>
        <fullName evidence="2">(2Fe-2S)-binding protein</fullName>
    </submittedName>
</protein>
<organism evidence="2">
    <name type="scientific">Thermohahella caldifontis</name>
    <dbReference type="NCBI Taxonomy" id="3142973"/>
    <lineage>
        <taxon>Bacteria</taxon>
        <taxon>Pseudomonadati</taxon>
        <taxon>Pseudomonadota</taxon>
        <taxon>Gammaproteobacteria</taxon>
        <taxon>Oceanospirillales</taxon>
        <taxon>Hahellaceae</taxon>
        <taxon>Thermohahella</taxon>
    </lineage>
</organism>
<evidence type="ECO:0000259" key="1">
    <source>
        <dbReference type="Pfam" id="PF04324"/>
    </source>
</evidence>
<feature type="domain" description="BFD-like [2Fe-2S]-binding" evidence="1">
    <location>
        <begin position="18"/>
        <end position="65"/>
    </location>
</feature>
<dbReference type="KEGG" id="tcd:AAIA72_08460"/>